<dbReference type="Pfam" id="PF09931">
    <property type="entry name" value="Phage_phiJL001_Gp84_N"/>
    <property type="match status" value="1"/>
</dbReference>
<dbReference type="Pfam" id="PF09356">
    <property type="entry name" value="Phage_BR0599"/>
    <property type="match status" value="1"/>
</dbReference>
<proteinExistence type="predicted"/>
<feature type="region of interest" description="Disordered" evidence="1">
    <location>
        <begin position="1"/>
        <end position="20"/>
    </location>
</feature>
<dbReference type="Proteomes" id="UP000199180">
    <property type="component" value="Unassembled WGS sequence"/>
</dbReference>
<evidence type="ECO:0000313" key="4">
    <source>
        <dbReference type="Proteomes" id="UP000199180"/>
    </source>
</evidence>
<evidence type="ECO:0000313" key="3">
    <source>
        <dbReference type="EMBL" id="SET64379.1"/>
    </source>
</evidence>
<dbReference type="EMBL" id="FOHO01000007">
    <property type="protein sequence ID" value="SET64379.1"/>
    <property type="molecule type" value="Genomic_DNA"/>
</dbReference>
<keyword evidence="4" id="KW-1185">Reference proteome</keyword>
<gene>
    <name evidence="3" type="ORF">SAMN04489858_107143</name>
</gene>
<dbReference type="AlphaFoldDB" id="A0A1I0G2Z1"/>
<dbReference type="InterPro" id="IPR011928">
    <property type="entry name" value="Phage_phiJL001_Gp84"/>
</dbReference>
<organism evidence="3 4">
    <name type="scientific">Paracoccus homiensis</name>
    <dbReference type="NCBI Taxonomy" id="364199"/>
    <lineage>
        <taxon>Bacteria</taxon>
        <taxon>Pseudomonadati</taxon>
        <taxon>Pseudomonadota</taxon>
        <taxon>Alphaproteobacteria</taxon>
        <taxon>Rhodobacterales</taxon>
        <taxon>Paracoccaceae</taxon>
        <taxon>Paracoccus</taxon>
    </lineage>
</organism>
<sequence>MGELDRRSRRPHGGNLPMKSLSPALQAHLDDGTTTLAWCWRITRVDGVSFGFTDHDRTLSFDGTDFEPESGLTASEVRSGSDLSVDAQDAEGVLTSDRITETDILDGRWDNGEVEVWRVNWTDTSQRVLMRRGAIGQIRRGRLAFVAEVRSLAHVLGQTVGRTFQATCDAALGDARCGVDLEGPAYKGTGAVIDLLRDRSFTASGLGGFASGWFTFGTLDWTSGANAGRRTEVLGHDVTDGIAVLTLLEAPVRSIADGDAFTIRAGCDKRMETCGAKFANTVNFRGFPHIPGQDAVLRYATKDGGHEGSVL</sequence>
<accession>A0A1I0G2Z1</accession>
<name>A0A1I0G2Z1_9RHOB</name>
<evidence type="ECO:0000259" key="2">
    <source>
        <dbReference type="Pfam" id="PF09356"/>
    </source>
</evidence>
<dbReference type="InterPro" id="IPR018964">
    <property type="entry name" value="Phage_phiJL001_Gp84_C"/>
</dbReference>
<dbReference type="STRING" id="364199.SAMN04489858_107143"/>
<evidence type="ECO:0000256" key="1">
    <source>
        <dbReference type="SAM" id="MobiDB-lite"/>
    </source>
</evidence>
<reference evidence="3 4" key="1">
    <citation type="submission" date="2016-10" db="EMBL/GenBank/DDBJ databases">
        <authorList>
            <person name="de Groot N.N."/>
        </authorList>
    </citation>
    <scope>NUCLEOTIDE SEQUENCE [LARGE SCALE GENOMIC DNA]</scope>
    <source>
        <strain evidence="3 4">DSM 17862</strain>
    </source>
</reference>
<dbReference type="NCBIfam" id="TIGR02218">
    <property type="entry name" value="phg_TIGR02218"/>
    <property type="match status" value="1"/>
</dbReference>
<protein>
    <recommendedName>
        <fullName evidence="2">Bacteriophage phiJL001 Gp84 C-terminal domain-containing protein</fullName>
    </recommendedName>
</protein>
<feature type="domain" description="Bacteriophage phiJL001 Gp84 C-terminal" evidence="2">
    <location>
        <begin position="212"/>
        <end position="294"/>
    </location>
</feature>